<dbReference type="KEGG" id="egu:105055591"/>
<feature type="repeat" description="PPR" evidence="3">
    <location>
        <begin position="193"/>
        <end position="223"/>
    </location>
</feature>
<dbReference type="NCBIfam" id="TIGR00756">
    <property type="entry name" value="PPR"/>
    <property type="match status" value="6"/>
</dbReference>
<dbReference type="OrthoDB" id="185373at2759"/>
<feature type="repeat" description="PPR" evidence="3">
    <location>
        <begin position="356"/>
        <end position="390"/>
    </location>
</feature>
<organism evidence="4 5">
    <name type="scientific">Elaeis guineensis var. tenera</name>
    <name type="common">Oil palm</name>
    <dbReference type="NCBI Taxonomy" id="51953"/>
    <lineage>
        <taxon>Eukaryota</taxon>
        <taxon>Viridiplantae</taxon>
        <taxon>Streptophyta</taxon>
        <taxon>Embryophyta</taxon>
        <taxon>Tracheophyta</taxon>
        <taxon>Spermatophyta</taxon>
        <taxon>Magnoliopsida</taxon>
        <taxon>Liliopsida</taxon>
        <taxon>Arecaceae</taxon>
        <taxon>Arecoideae</taxon>
        <taxon>Cocoseae</taxon>
        <taxon>Elaeidinae</taxon>
        <taxon>Elaeis</taxon>
    </lineage>
</organism>
<evidence type="ECO:0000256" key="2">
    <source>
        <dbReference type="ARBA" id="ARBA00061659"/>
    </source>
</evidence>
<evidence type="ECO:0000313" key="5">
    <source>
        <dbReference type="RefSeq" id="XP_010935756.1"/>
    </source>
</evidence>
<feature type="repeat" description="PPR" evidence="3">
    <location>
        <begin position="224"/>
        <end position="254"/>
    </location>
</feature>
<dbReference type="Pfam" id="PF01535">
    <property type="entry name" value="PPR"/>
    <property type="match status" value="4"/>
</dbReference>
<evidence type="ECO:0000256" key="3">
    <source>
        <dbReference type="PROSITE-ProRule" id="PRU00708"/>
    </source>
</evidence>
<name>A0A6I9S0X4_ELAGV</name>
<keyword evidence="4" id="KW-1185">Reference proteome</keyword>
<accession>A0A6I9S0X4</accession>
<dbReference type="PANTHER" id="PTHR47926:SF376">
    <property type="entry name" value="TETRATRICOPEPTIDE-LIKE HELICAL DOMAIN SUPERFAMILY"/>
    <property type="match status" value="1"/>
</dbReference>
<dbReference type="FunFam" id="1.25.40.10:FF:000031">
    <property type="entry name" value="Pentatricopeptide repeat-containing protein mitochondrial"/>
    <property type="match status" value="1"/>
</dbReference>
<proteinExistence type="inferred from homology"/>
<dbReference type="GO" id="GO:0009451">
    <property type="term" value="P:RNA modification"/>
    <property type="evidence" value="ECO:0007669"/>
    <property type="project" value="InterPro"/>
</dbReference>
<dbReference type="FunFam" id="1.25.40.10:FF:000280">
    <property type="entry name" value="Pentatricopeptide repeat-containing protein"/>
    <property type="match status" value="1"/>
</dbReference>
<dbReference type="Proteomes" id="UP000504607">
    <property type="component" value="Chromosome 12"/>
</dbReference>
<comment type="similarity">
    <text evidence="2">Belongs to the PPR family. PCMP-E subfamily.</text>
</comment>
<dbReference type="InterPro" id="IPR046960">
    <property type="entry name" value="PPR_At4g14850-like_plant"/>
</dbReference>
<dbReference type="PROSITE" id="PS51375">
    <property type="entry name" value="PPR"/>
    <property type="match status" value="6"/>
</dbReference>
<sequence length="584" mass="65158">MTVKLRNVIPIFSSKQPLQTPKTVSPTYSNHPIIWKLKKCSAPQDLQSIHASMIKTNSHQHPFFMNQFLTTCCRLHEIDYAFLTFTDVADPNVFVYNAMLGGLVGHSQPIRALRLYVDMSRSHVLPTGYTFSYLIKACMQIPALGLGEAVHGKIWRFGFSSQLIIQTGMVDFYSSLDKIEESKRVFDEMSERDVVSSTVMLLGYARAGDMDSARRLFEEMPQRSTVSWNTMIGGYARARDVESAASLFDEMPNKDLVSWTTMISCYSQNKHFKEAVETFGGMKAAGVSPDEVTMATVISACAHLGALELGRELHQYALLNGFDLDVYMGSALIDMYAKSGSIERALVVFYKLAEKNLFCWNSVIEGLAIHGHGKEALDMFHRMKKAGRIFPNRVTFVSVLSACAHAGFVEEGRRMFASMIRDYSISPEMEHYGCMVDLLGRAGLLQEALDLVRSMVMEPNAVIWGALLSGCKIYGNLEIAEAAVEKLMVLEPNNSAHYMLLVNMYAEANRWGEVAIVRGMMKGRGVQKRGPGCSWIEMDGVVHEFAASEMFHPSSNEICLLLFGLDGQLKLAGYSLELDFNSLL</sequence>
<dbReference type="Pfam" id="PF20431">
    <property type="entry name" value="E_motif"/>
    <property type="match status" value="1"/>
</dbReference>
<dbReference type="Pfam" id="PF13041">
    <property type="entry name" value="PPR_2"/>
    <property type="match status" value="3"/>
</dbReference>
<evidence type="ECO:0000256" key="1">
    <source>
        <dbReference type="ARBA" id="ARBA00022737"/>
    </source>
</evidence>
<protein>
    <submittedName>
        <fullName evidence="5">Pentatricopeptide repeat-containing protein At1g06143</fullName>
    </submittedName>
</protein>
<keyword evidence="1" id="KW-0677">Repeat</keyword>
<dbReference type="InterPro" id="IPR011990">
    <property type="entry name" value="TPR-like_helical_dom_sf"/>
</dbReference>
<reference evidence="5" key="1">
    <citation type="submission" date="2025-08" db="UniProtKB">
        <authorList>
            <consortium name="RefSeq"/>
        </authorList>
    </citation>
    <scope>IDENTIFICATION</scope>
</reference>
<dbReference type="RefSeq" id="XP_010935756.1">
    <property type="nucleotide sequence ID" value="XM_010937454.3"/>
</dbReference>
<dbReference type="InterPro" id="IPR046848">
    <property type="entry name" value="E_motif"/>
</dbReference>
<dbReference type="AlphaFoldDB" id="A0A6I9S0X4"/>
<dbReference type="InParanoid" id="A0A6I9S0X4"/>
<dbReference type="GO" id="GO:0003723">
    <property type="term" value="F:RNA binding"/>
    <property type="evidence" value="ECO:0007669"/>
    <property type="project" value="InterPro"/>
</dbReference>
<dbReference type="FunFam" id="1.25.40.10:FF:000393">
    <property type="entry name" value="Pentatricopeptide repeat-containing protein At1g20230"/>
    <property type="match status" value="1"/>
</dbReference>
<dbReference type="Gene3D" id="1.25.40.10">
    <property type="entry name" value="Tetratricopeptide repeat domain"/>
    <property type="match status" value="4"/>
</dbReference>
<evidence type="ECO:0000313" key="4">
    <source>
        <dbReference type="Proteomes" id="UP000504607"/>
    </source>
</evidence>
<dbReference type="InterPro" id="IPR002885">
    <property type="entry name" value="PPR_rpt"/>
</dbReference>
<dbReference type="PANTHER" id="PTHR47926">
    <property type="entry name" value="PENTATRICOPEPTIDE REPEAT-CONTAINING PROTEIN"/>
    <property type="match status" value="1"/>
</dbReference>
<feature type="repeat" description="PPR" evidence="3">
    <location>
        <begin position="92"/>
        <end position="126"/>
    </location>
</feature>
<dbReference type="GeneID" id="105055591"/>
<feature type="repeat" description="PPR" evidence="3">
    <location>
        <begin position="392"/>
        <end position="427"/>
    </location>
</feature>
<feature type="repeat" description="PPR" evidence="3">
    <location>
        <begin position="255"/>
        <end position="289"/>
    </location>
</feature>
<gene>
    <name evidence="5" type="primary">LOC105055591</name>
</gene>